<dbReference type="GO" id="GO:0006355">
    <property type="term" value="P:regulation of DNA-templated transcription"/>
    <property type="evidence" value="ECO:0007669"/>
    <property type="project" value="InterPro"/>
</dbReference>
<evidence type="ECO:0000256" key="1">
    <source>
        <dbReference type="ARBA" id="ARBA00023125"/>
    </source>
</evidence>
<dbReference type="EMBL" id="AP022870">
    <property type="protein sequence ID" value="BCB75137.1"/>
    <property type="molecule type" value="Genomic_DNA"/>
</dbReference>
<dbReference type="PANTHER" id="PTHR35807:SF1">
    <property type="entry name" value="TRANSCRIPTIONAL REGULATOR REDD"/>
    <property type="match status" value="1"/>
</dbReference>
<feature type="region of interest" description="Disordered" evidence="2">
    <location>
        <begin position="113"/>
        <end position="140"/>
    </location>
</feature>
<dbReference type="InterPro" id="IPR051677">
    <property type="entry name" value="AfsR-DnrI-RedD_regulator"/>
</dbReference>
<dbReference type="GO" id="GO:0000160">
    <property type="term" value="P:phosphorelay signal transduction system"/>
    <property type="evidence" value="ECO:0007669"/>
    <property type="project" value="InterPro"/>
</dbReference>
<name>A0A6F8XMW1_9ACTN</name>
<accession>A0A6F8XMW1</accession>
<sequence length="154" mass="16396">MRPAAPVLVCLFGDFQLVKNGRPVPLRRGGKIKQLLVTLALDDRQQASRAGLVEALWPGTDPERAGQSLNTLVHGLRRLLGDALTGPPLLRTEEGYRLDVSTGIDVDTLRFTGGVARGSGPRGPATPPRRSPLTSRRSSCTAGTCAQATPTCRC</sequence>
<feature type="domain" description="OmpR/PhoB-type" evidence="3">
    <location>
        <begin position="21"/>
        <end position="98"/>
    </location>
</feature>
<dbReference type="PANTHER" id="PTHR35807">
    <property type="entry name" value="TRANSCRIPTIONAL REGULATOR REDD-RELATED"/>
    <property type="match status" value="1"/>
</dbReference>
<dbReference type="InterPro" id="IPR036388">
    <property type="entry name" value="WH-like_DNA-bd_sf"/>
</dbReference>
<dbReference type="SMART" id="SM00862">
    <property type="entry name" value="Trans_reg_C"/>
    <property type="match status" value="1"/>
</dbReference>
<dbReference type="SUPFAM" id="SSF46894">
    <property type="entry name" value="C-terminal effector domain of the bipartite response regulators"/>
    <property type="match status" value="1"/>
</dbReference>
<dbReference type="KEGG" id="pfla:Pflav_015470"/>
<keyword evidence="5" id="KW-1185">Reference proteome</keyword>
<dbReference type="InterPro" id="IPR016032">
    <property type="entry name" value="Sig_transdc_resp-reg_C-effctor"/>
</dbReference>
<reference evidence="4 5" key="1">
    <citation type="submission" date="2020-03" db="EMBL/GenBank/DDBJ databases">
        <title>Whole genome shotgun sequence of Phytohabitans flavus NBRC 107702.</title>
        <authorList>
            <person name="Komaki H."/>
            <person name="Tamura T."/>
        </authorList>
    </citation>
    <scope>NUCLEOTIDE SEQUENCE [LARGE SCALE GENOMIC DNA]</scope>
    <source>
        <strain evidence="4 5">NBRC 107702</strain>
    </source>
</reference>
<proteinExistence type="predicted"/>
<evidence type="ECO:0000313" key="5">
    <source>
        <dbReference type="Proteomes" id="UP000502508"/>
    </source>
</evidence>
<evidence type="ECO:0000259" key="3">
    <source>
        <dbReference type="SMART" id="SM00862"/>
    </source>
</evidence>
<dbReference type="Gene3D" id="1.10.10.10">
    <property type="entry name" value="Winged helix-like DNA-binding domain superfamily/Winged helix DNA-binding domain"/>
    <property type="match status" value="1"/>
</dbReference>
<organism evidence="4 5">
    <name type="scientific">Phytohabitans flavus</name>
    <dbReference type="NCBI Taxonomy" id="1076124"/>
    <lineage>
        <taxon>Bacteria</taxon>
        <taxon>Bacillati</taxon>
        <taxon>Actinomycetota</taxon>
        <taxon>Actinomycetes</taxon>
        <taxon>Micromonosporales</taxon>
        <taxon>Micromonosporaceae</taxon>
    </lineage>
</organism>
<evidence type="ECO:0000313" key="4">
    <source>
        <dbReference type="EMBL" id="BCB75137.1"/>
    </source>
</evidence>
<dbReference type="GO" id="GO:0003677">
    <property type="term" value="F:DNA binding"/>
    <property type="evidence" value="ECO:0007669"/>
    <property type="project" value="UniProtKB-KW"/>
</dbReference>
<keyword evidence="1" id="KW-0238">DNA-binding</keyword>
<gene>
    <name evidence="4" type="ORF">Pflav_015470</name>
</gene>
<evidence type="ECO:0000256" key="2">
    <source>
        <dbReference type="SAM" id="MobiDB-lite"/>
    </source>
</evidence>
<protein>
    <recommendedName>
        <fullName evidence="3">OmpR/PhoB-type domain-containing protein</fullName>
    </recommendedName>
</protein>
<dbReference type="InterPro" id="IPR001867">
    <property type="entry name" value="OmpR/PhoB-type_DNA-bd"/>
</dbReference>
<dbReference type="Proteomes" id="UP000502508">
    <property type="component" value="Chromosome"/>
</dbReference>
<reference evidence="4 5" key="2">
    <citation type="submission" date="2020-03" db="EMBL/GenBank/DDBJ databases">
        <authorList>
            <person name="Ichikawa N."/>
            <person name="Kimura A."/>
            <person name="Kitahashi Y."/>
            <person name="Uohara A."/>
        </authorList>
    </citation>
    <scope>NUCLEOTIDE SEQUENCE [LARGE SCALE GENOMIC DNA]</scope>
    <source>
        <strain evidence="4 5">NBRC 107702</strain>
    </source>
</reference>
<dbReference type="AlphaFoldDB" id="A0A6F8XMW1"/>